<evidence type="ECO:0000313" key="3">
    <source>
        <dbReference type="EMBL" id="NKY00794.1"/>
    </source>
</evidence>
<evidence type="ECO:0000313" key="4">
    <source>
        <dbReference type="Proteomes" id="UP000563898"/>
    </source>
</evidence>
<dbReference type="InterPro" id="IPR014729">
    <property type="entry name" value="Rossmann-like_a/b/a_fold"/>
</dbReference>
<gene>
    <name evidence="3" type="ORF">HGA05_04335</name>
</gene>
<dbReference type="GO" id="GO:0043164">
    <property type="term" value="P:Gram-negative-bacterium-type cell wall biogenesis"/>
    <property type="evidence" value="ECO:0007669"/>
    <property type="project" value="TreeGrafter"/>
</dbReference>
<comment type="caution">
    <text evidence="3">The sequence shown here is derived from an EMBL/GenBank/DDBJ whole genome shotgun (WGS) entry which is preliminary data.</text>
</comment>
<proteinExistence type="predicted"/>
<organism evidence="3 4">
    <name type="scientific">Gordonia polyisoprenivorans</name>
    <dbReference type="NCBI Taxonomy" id="84595"/>
    <lineage>
        <taxon>Bacteria</taxon>
        <taxon>Bacillati</taxon>
        <taxon>Actinomycetota</taxon>
        <taxon>Actinomycetes</taxon>
        <taxon>Mycobacteriales</taxon>
        <taxon>Gordoniaceae</taxon>
        <taxon>Gordonia</taxon>
    </lineage>
</organism>
<feature type="domain" description="DUF218" evidence="2">
    <location>
        <begin position="144"/>
        <end position="276"/>
    </location>
</feature>
<feature type="chain" id="PRO_5039059381" evidence="1">
    <location>
        <begin position="27"/>
        <end position="339"/>
    </location>
</feature>
<dbReference type="GO" id="GO:0005886">
    <property type="term" value="C:plasma membrane"/>
    <property type="evidence" value="ECO:0007669"/>
    <property type="project" value="TreeGrafter"/>
</dbReference>
<accession>A0A846WGN5</accession>
<dbReference type="GO" id="GO:0000270">
    <property type="term" value="P:peptidoglycan metabolic process"/>
    <property type="evidence" value="ECO:0007669"/>
    <property type="project" value="TreeGrafter"/>
</dbReference>
<dbReference type="Gene3D" id="3.40.50.620">
    <property type="entry name" value="HUPs"/>
    <property type="match status" value="1"/>
</dbReference>
<keyword evidence="1" id="KW-0732">Signal</keyword>
<evidence type="ECO:0000256" key="1">
    <source>
        <dbReference type="SAM" id="SignalP"/>
    </source>
</evidence>
<dbReference type="CDD" id="cd06259">
    <property type="entry name" value="YdcF-like"/>
    <property type="match status" value="1"/>
</dbReference>
<evidence type="ECO:0000259" key="2">
    <source>
        <dbReference type="Pfam" id="PF02698"/>
    </source>
</evidence>
<reference evidence="3 4" key="1">
    <citation type="submission" date="2020-04" db="EMBL/GenBank/DDBJ databases">
        <title>MicrobeNet Type strains.</title>
        <authorList>
            <person name="Nicholson A.C."/>
        </authorList>
    </citation>
    <scope>NUCLEOTIDE SEQUENCE [LARGE SCALE GENOMIC DNA]</scope>
    <source>
        <strain evidence="3 4">ATCC BAA-14</strain>
    </source>
</reference>
<dbReference type="Pfam" id="PF02698">
    <property type="entry name" value="DUF218"/>
    <property type="match status" value="1"/>
</dbReference>
<dbReference type="InterPro" id="IPR051599">
    <property type="entry name" value="Cell_Envelope_Assoc"/>
</dbReference>
<dbReference type="Proteomes" id="UP000563898">
    <property type="component" value="Unassembled WGS sequence"/>
</dbReference>
<dbReference type="EMBL" id="JAAXPC010000002">
    <property type="protein sequence ID" value="NKY00794.1"/>
    <property type="molecule type" value="Genomic_DNA"/>
</dbReference>
<dbReference type="AlphaFoldDB" id="A0A846WGN5"/>
<dbReference type="RefSeq" id="WP_035727552.1">
    <property type="nucleotide sequence ID" value="NZ_JAAXPC010000002.1"/>
</dbReference>
<name>A0A846WGN5_9ACTN</name>
<dbReference type="InterPro" id="IPR003848">
    <property type="entry name" value="DUF218"/>
</dbReference>
<feature type="signal peptide" evidence="1">
    <location>
        <begin position="1"/>
        <end position="26"/>
    </location>
</feature>
<dbReference type="PANTHER" id="PTHR30336">
    <property type="entry name" value="INNER MEMBRANE PROTEIN, PROBABLE PERMEASE"/>
    <property type="match status" value="1"/>
</dbReference>
<dbReference type="PANTHER" id="PTHR30336:SF4">
    <property type="entry name" value="ENVELOPE BIOGENESIS FACTOR ELYC"/>
    <property type="match status" value="1"/>
</dbReference>
<protein>
    <submittedName>
        <fullName evidence="3">YdcF family protein</fullName>
    </submittedName>
</protein>
<sequence>MTRVKRRFRRTTVVVLAASAITGVVVGTLPSSSEHHLTTAAVSVDPATLYNAAQQKFSAGDVPAGLTDLQQALTLSPADGQSLALQAIWADQVSDIAVGKAAVNRLSVINPLLAKTARSIIDGVTAAAAIVPSTEPTTVSGNPAIVILGFGLSPQGKPAPELIKRLAAGKAEAAAIPTAPIVVTGGKPQNGVTEAAVMKKWLTDNGIDASRILTEDSSVSTVANAQNTAKLLAARGISDVVLATSPNHIRRAAADFAATGLRVVQSITTDTDLAKNATPLPKDKQTGIRVEATRTAGIPASRTPLLPSDQLPDVGPGLIDDIGGKILKQLLESGSSGGQ</sequence>